<sequence>MKIVYFDSEADPMLYEIEVVVSSTSRMCRKADRSKEIAVLTLYFDPGLESSNDALQKKILEESMFLKFIVYSIKNIDDQNKFTSLEEKKNVFI</sequence>
<organism evidence="1 2">
    <name type="scientific">Solanum tuberosum</name>
    <name type="common">Potato</name>
    <dbReference type="NCBI Taxonomy" id="4113"/>
    <lineage>
        <taxon>Eukaryota</taxon>
        <taxon>Viridiplantae</taxon>
        <taxon>Streptophyta</taxon>
        <taxon>Embryophyta</taxon>
        <taxon>Tracheophyta</taxon>
        <taxon>Spermatophyta</taxon>
        <taxon>Magnoliopsida</taxon>
        <taxon>eudicotyledons</taxon>
        <taxon>Gunneridae</taxon>
        <taxon>Pentapetalae</taxon>
        <taxon>asterids</taxon>
        <taxon>lamiids</taxon>
        <taxon>Solanales</taxon>
        <taxon>Solanaceae</taxon>
        <taxon>Solanoideae</taxon>
        <taxon>Solaneae</taxon>
        <taxon>Solanum</taxon>
    </lineage>
</organism>
<dbReference type="EnsemblPlants" id="PGSC0003DMT400089769">
    <property type="protein sequence ID" value="PGSC0003DMT400089769"/>
    <property type="gene ID" value="PGSC0003DMG400039340"/>
</dbReference>
<evidence type="ECO:0000313" key="1">
    <source>
        <dbReference type="EnsemblPlants" id="PGSC0003DMT400089769"/>
    </source>
</evidence>
<reference evidence="2" key="1">
    <citation type="journal article" date="2011" name="Nature">
        <title>Genome sequence and analysis of the tuber crop potato.</title>
        <authorList>
            <consortium name="The Potato Genome Sequencing Consortium"/>
        </authorList>
    </citation>
    <scope>NUCLEOTIDE SEQUENCE [LARGE SCALE GENOMIC DNA]</scope>
    <source>
        <strain evidence="2">cv. DM1-3 516 R44</strain>
    </source>
</reference>
<accession>M1DIW0</accession>
<dbReference type="InParanoid" id="M1DIW0"/>
<dbReference type="Proteomes" id="UP000011115">
    <property type="component" value="Unassembled WGS sequence"/>
</dbReference>
<protein>
    <submittedName>
        <fullName evidence="1">Uncharacterized protein</fullName>
    </submittedName>
</protein>
<dbReference type="AlphaFoldDB" id="M1DIW0"/>
<dbReference type="PaxDb" id="4113-PGSC0003DMT400089769"/>
<proteinExistence type="predicted"/>
<dbReference type="HOGENOM" id="CLU_2403808_0_0_1"/>
<reference evidence="1" key="2">
    <citation type="submission" date="2015-06" db="UniProtKB">
        <authorList>
            <consortium name="EnsemblPlants"/>
        </authorList>
    </citation>
    <scope>IDENTIFICATION</scope>
    <source>
        <strain evidence="1">DM1-3 516 R44</strain>
    </source>
</reference>
<evidence type="ECO:0000313" key="2">
    <source>
        <dbReference type="Proteomes" id="UP000011115"/>
    </source>
</evidence>
<keyword evidence="2" id="KW-1185">Reference proteome</keyword>
<name>M1DIW0_SOLTU</name>
<dbReference type="Gramene" id="PGSC0003DMT400089769">
    <property type="protein sequence ID" value="PGSC0003DMT400089769"/>
    <property type="gene ID" value="PGSC0003DMG400039340"/>
</dbReference>